<keyword evidence="1" id="KW-1133">Transmembrane helix</keyword>
<dbReference type="RefSeq" id="WP_167402155.1">
    <property type="nucleotide sequence ID" value="NZ_NKUB01000033.1"/>
</dbReference>
<organism evidence="2 3">
    <name type="scientific">Komagataeibacter swingsii</name>
    <dbReference type="NCBI Taxonomy" id="215220"/>
    <lineage>
        <taxon>Bacteria</taxon>
        <taxon>Pseudomonadati</taxon>
        <taxon>Pseudomonadota</taxon>
        <taxon>Alphaproteobacteria</taxon>
        <taxon>Acetobacterales</taxon>
        <taxon>Acetobacteraceae</taxon>
        <taxon>Komagataeibacter</taxon>
    </lineage>
</organism>
<dbReference type="Proteomes" id="UP000247371">
    <property type="component" value="Unassembled WGS sequence"/>
</dbReference>
<name>A0A2V4REJ0_9PROT</name>
<dbReference type="EMBL" id="NKUB01000033">
    <property type="protein sequence ID" value="PYD68436.1"/>
    <property type="molecule type" value="Genomic_DNA"/>
</dbReference>
<evidence type="ECO:0000313" key="2">
    <source>
        <dbReference type="EMBL" id="PYD68436.1"/>
    </source>
</evidence>
<evidence type="ECO:0000256" key="1">
    <source>
        <dbReference type="SAM" id="Phobius"/>
    </source>
</evidence>
<keyword evidence="3" id="KW-1185">Reference proteome</keyword>
<keyword evidence="1" id="KW-0472">Membrane</keyword>
<feature type="transmembrane region" description="Helical" evidence="1">
    <location>
        <begin position="71"/>
        <end position="94"/>
    </location>
</feature>
<evidence type="ECO:0000313" key="3">
    <source>
        <dbReference type="Proteomes" id="UP000247371"/>
    </source>
</evidence>
<keyword evidence="1" id="KW-0812">Transmembrane</keyword>
<proteinExistence type="predicted"/>
<gene>
    <name evidence="2" type="ORF">CFR76_15015</name>
</gene>
<accession>A0A2V4REJ0</accession>
<protein>
    <submittedName>
        <fullName evidence="2">Uncharacterized protein</fullName>
    </submittedName>
</protein>
<feature type="transmembrane region" description="Helical" evidence="1">
    <location>
        <begin position="155"/>
        <end position="176"/>
    </location>
</feature>
<feature type="transmembrane region" description="Helical" evidence="1">
    <location>
        <begin position="115"/>
        <end position="135"/>
    </location>
</feature>
<sequence>MTGALEVITLAMADSVNPVAIGMVLESLVVRRTARHAVLFTLSTLVINTLFAWLLIQGFDLVGGIRQTRWPAMLVVLAGCALVAQGLFDAAGAWRNPDAKTRLRFSIAHAGAAKTVMVAAVVSIALLPFGGQVAIAMLEVSGMQGGALFNWGWAVFYSVIYTLPLWVLIGLGLTPLRNWRARSTILRRYGAAVAGGLFGMGLILLGLLS</sequence>
<reference evidence="2 3" key="1">
    <citation type="submission" date="2017-07" db="EMBL/GenBank/DDBJ databases">
        <title>A draft genome sequence of Komagataeibacter swingsii LMG 22125.</title>
        <authorList>
            <person name="Skraban J."/>
            <person name="Cleenwerck I."/>
            <person name="Vandamme P."/>
            <person name="Trcek J."/>
        </authorList>
    </citation>
    <scope>NUCLEOTIDE SEQUENCE [LARGE SCALE GENOMIC DNA]</scope>
    <source>
        <strain evidence="2 3">LMG 22125</strain>
    </source>
</reference>
<dbReference type="AlphaFoldDB" id="A0A2V4REJ0"/>
<feature type="transmembrane region" description="Helical" evidence="1">
    <location>
        <begin position="188"/>
        <end position="208"/>
    </location>
</feature>
<comment type="caution">
    <text evidence="2">The sequence shown here is derived from an EMBL/GenBank/DDBJ whole genome shotgun (WGS) entry which is preliminary data.</text>
</comment>
<feature type="transmembrane region" description="Helical" evidence="1">
    <location>
        <begin position="37"/>
        <end position="59"/>
    </location>
</feature>